<evidence type="ECO:0000313" key="2">
    <source>
        <dbReference type="Proteomes" id="UP000217790"/>
    </source>
</evidence>
<gene>
    <name evidence="1" type="ORF">ARMGADRAFT_884235</name>
</gene>
<dbReference type="AlphaFoldDB" id="A0A2H3CSU3"/>
<name>A0A2H3CSU3_ARMGA</name>
<dbReference type="Proteomes" id="UP000217790">
    <property type="component" value="Unassembled WGS sequence"/>
</dbReference>
<organism evidence="1 2">
    <name type="scientific">Armillaria gallica</name>
    <name type="common">Bulbous honey fungus</name>
    <name type="synonym">Armillaria bulbosa</name>
    <dbReference type="NCBI Taxonomy" id="47427"/>
    <lineage>
        <taxon>Eukaryota</taxon>
        <taxon>Fungi</taxon>
        <taxon>Dikarya</taxon>
        <taxon>Basidiomycota</taxon>
        <taxon>Agaricomycotina</taxon>
        <taxon>Agaricomycetes</taxon>
        <taxon>Agaricomycetidae</taxon>
        <taxon>Agaricales</taxon>
        <taxon>Marasmiineae</taxon>
        <taxon>Physalacriaceae</taxon>
        <taxon>Armillaria</taxon>
    </lineage>
</organism>
<dbReference type="STRING" id="47427.A0A2H3CSU3"/>
<feature type="non-terminal residue" evidence="1">
    <location>
        <position position="84"/>
    </location>
</feature>
<reference evidence="2" key="1">
    <citation type="journal article" date="2017" name="Nat. Ecol. Evol.">
        <title>Genome expansion and lineage-specific genetic innovations in the forest pathogenic fungi Armillaria.</title>
        <authorList>
            <person name="Sipos G."/>
            <person name="Prasanna A.N."/>
            <person name="Walter M.C."/>
            <person name="O'Connor E."/>
            <person name="Balint B."/>
            <person name="Krizsan K."/>
            <person name="Kiss B."/>
            <person name="Hess J."/>
            <person name="Varga T."/>
            <person name="Slot J."/>
            <person name="Riley R."/>
            <person name="Boka B."/>
            <person name="Rigling D."/>
            <person name="Barry K."/>
            <person name="Lee J."/>
            <person name="Mihaltcheva S."/>
            <person name="LaButti K."/>
            <person name="Lipzen A."/>
            <person name="Waldron R."/>
            <person name="Moloney N.M."/>
            <person name="Sperisen C."/>
            <person name="Kredics L."/>
            <person name="Vagvoelgyi C."/>
            <person name="Patrignani A."/>
            <person name="Fitzpatrick D."/>
            <person name="Nagy I."/>
            <person name="Doyle S."/>
            <person name="Anderson J.B."/>
            <person name="Grigoriev I.V."/>
            <person name="Gueldener U."/>
            <person name="Muensterkoetter M."/>
            <person name="Nagy L.G."/>
        </authorList>
    </citation>
    <scope>NUCLEOTIDE SEQUENCE [LARGE SCALE GENOMIC DNA]</scope>
    <source>
        <strain evidence="2">Ar21-2</strain>
    </source>
</reference>
<sequence>WSAVYRRDRTILEECDTNMLVEAWHHLLKGHFGEGKRNRCLDHLIYLLVVVSMRYFIHRYSRQASGLEGPNLEVQARQQVEDRA</sequence>
<accession>A0A2H3CSU3</accession>
<dbReference type="OrthoDB" id="3247294at2759"/>
<dbReference type="EMBL" id="KZ293759">
    <property type="protein sequence ID" value="PBK79817.1"/>
    <property type="molecule type" value="Genomic_DNA"/>
</dbReference>
<keyword evidence="2" id="KW-1185">Reference proteome</keyword>
<dbReference type="InParanoid" id="A0A2H3CSU3"/>
<evidence type="ECO:0000313" key="1">
    <source>
        <dbReference type="EMBL" id="PBK79817.1"/>
    </source>
</evidence>
<proteinExistence type="predicted"/>
<protein>
    <submittedName>
        <fullName evidence="1">Uncharacterized protein</fullName>
    </submittedName>
</protein>
<feature type="non-terminal residue" evidence="1">
    <location>
        <position position="1"/>
    </location>
</feature>